<feature type="transmembrane region" description="Helical" evidence="8">
    <location>
        <begin position="125"/>
        <end position="149"/>
    </location>
</feature>
<name>A0A095Y1Q1_9CORY</name>
<dbReference type="EMBL" id="JRNE01000063">
    <property type="protein sequence ID" value="KGF15981.1"/>
    <property type="molecule type" value="Genomic_DNA"/>
</dbReference>
<proteinExistence type="inferred from homology"/>
<comment type="caution">
    <text evidence="9">The sequence shown here is derived from an EMBL/GenBank/DDBJ whole genome shotgun (WGS) entry which is preliminary data.</text>
</comment>
<keyword evidence="3" id="KW-0813">Transport</keyword>
<dbReference type="InterPro" id="IPR000522">
    <property type="entry name" value="ABC_transptr_permease_BtuC"/>
</dbReference>
<keyword evidence="6 8" id="KW-1133">Transmembrane helix</keyword>
<feature type="transmembrane region" description="Helical" evidence="8">
    <location>
        <begin position="7"/>
        <end position="29"/>
    </location>
</feature>
<dbReference type="RefSeq" id="WP_035122851.1">
    <property type="nucleotide sequence ID" value="NZ_JRNE01000063.1"/>
</dbReference>
<dbReference type="CDD" id="cd06550">
    <property type="entry name" value="TM_ABC_iron-siderophores_like"/>
    <property type="match status" value="1"/>
</dbReference>
<dbReference type="eggNOG" id="COG4779">
    <property type="taxonomic scope" value="Bacteria"/>
</dbReference>
<feature type="transmembrane region" description="Helical" evidence="8">
    <location>
        <begin position="96"/>
        <end position="113"/>
    </location>
</feature>
<feature type="transmembrane region" description="Helical" evidence="8">
    <location>
        <begin position="64"/>
        <end position="84"/>
    </location>
</feature>
<organism evidence="9 10">
    <name type="scientific">Corynebacterium freneyi DNF00450</name>
    <dbReference type="NCBI Taxonomy" id="1287475"/>
    <lineage>
        <taxon>Bacteria</taxon>
        <taxon>Bacillati</taxon>
        <taxon>Actinomycetota</taxon>
        <taxon>Actinomycetes</taxon>
        <taxon>Mycobacteriales</taxon>
        <taxon>Corynebacteriaceae</taxon>
        <taxon>Corynebacterium</taxon>
    </lineage>
</organism>
<dbReference type="GO" id="GO:0033214">
    <property type="term" value="P:siderophore-iron import into cell"/>
    <property type="evidence" value="ECO:0007669"/>
    <property type="project" value="TreeGrafter"/>
</dbReference>
<reference evidence="9 10" key="1">
    <citation type="submission" date="2014-07" db="EMBL/GenBank/DDBJ databases">
        <authorList>
            <person name="McCorrison J."/>
            <person name="Sanka R."/>
            <person name="Torralba M."/>
            <person name="Gillis M."/>
            <person name="Haft D.H."/>
            <person name="Methe B."/>
            <person name="Sutton G."/>
            <person name="Nelson K.E."/>
        </authorList>
    </citation>
    <scope>NUCLEOTIDE SEQUENCE [LARGE SCALE GENOMIC DNA]</scope>
    <source>
        <strain evidence="9 10">DNF00450</strain>
    </source>
</reference>
<evidence type="ECO:0000256" key="3">
    <source>
        <dbReference type="ARBA" id="ARBA00022448"/>
    </source>
</evidence>
<dbReference type="SUPFAM" id="SSF81345">
    <property type="entry name" value="ABC transporter involved in vitamin B12 uptake, BtuC"/>
    <property type="match status" value="1"/>
</dbReference>
<dbReference type="Pfam" id="PF01032">
    <property type="entry name" value="FecCD"/>
    <property type="match status" value="1"/>
</dbReference>
<comment type="subcellular location">
    <subcellularLocation>
        <location evidence="1">Cell membrane</location>
        <topology evidence="1">Multi-pass membrane protein</topology>
    </subcellularLocation>
</comment>
<evidence type="ECO:0000256" key="6">
    <source>
        <dbReference type="ARBA" id="ARBA00022989"/>
    </source>
</evidence>
<dbReference type="Gene3D" id="1.10.3470.10">
    <property type="entry name" value="ABC transporter involved in vitamin B12 uptake, BtuC"/>
    <property type="match status" value="1"/>
</dbReference>
<evidence type="ECO:0000256" key="7">
    <source>
        <dbReference type="ARBA" id="ARBA00023136"/>
    </source>
</evidence>
<dbReference type="AlphaFoldDB" id="A0A095Y1Q1"/>
<dbReference type="GO" id="GO:0022857">
    <property type="term" value="F:transmembrane transporter activity"/>
    <property type="evidence" value="ECO:0007669"/>
    <property type="project" value="InterPro"/>
</dbReference>
<dbReference type="PANTHER" id="PTHR30472:SF24">
    <property type="entry name" value="FERRIC ENTEROBACTIN TRANSPORT SYSTEM PERMEASE PROTEIN FEPG"/>
    <property type="match status" value="1"/>
</dbReference>
<feature type="transmembrane region" description="Helical" evidence="8">
    <location>
        <begin position="246"/>
        <end position="271"/>
    </location>
</feature>
<evidence type="ECO:0000256" key="2">
    <source>
        <dbReference type="ARBA" id="ARBA00007935"/>
    </source>
</evidence>
<keyword evidence="4" id="KW-1003">Cell membrane</keyword>
<keyword evidence="7 8" id="KW-0472">Membrane</keyword>
<keyword evidence="5 8" id="KW-0812">Transmembrane</keyword>
<feature type="transmembrane region" description="Helical" evidence="8">
    <location>
        <begin position="313"/>
        <end position="334"/>
    </location>
</feature>
<accession>A0A095Y1Q1</accession>
<dbReference type="Proteomes" id="UP000029548">
    <property type="component" value="Unassembled WGS sequence"/>
</dbReference>
<evidence type="ECO:0000313" key="9">
    <source>
        <dbReference type="EMBL" id="KGF15981.1"/>
    </source>
</evidence>
<comment type="similarity">
    <text evidence="2">Belongs to the binding-protein-dependent transport system permease family. FecCD subfamily.</text>
</comment>
<dbReference type="GO" id="GO:0005886">
    <property type="term" value="C:plasma membrane"/>
    <property type="evidence" value="ECO:0007669"/>
    <property type="project" value="UniProtKB-SubCell"/>
</dbReference>
<evidence type="ECO:0000256" key="4">
    <source>
        <dbReference type="ARBA" id="ARBA00022475"/>
    </source>
</evidence>
<sequence>MPAADRRIVTAGLTAAGFGAVAAVAYVLMLGLGPVSIPPSTVLSVLMGGGTGREIAVVWDLRMPVAIATPLVGAALGLAGAWTQTSSRNPIASPDVLGVSGGAAVAVVLGTLVARPEFADGIPTFWWRCLLAMAGAAAIVALLFAFGGLGTSSRVILVGVALSLMCHAAVSYLMVRADLSRAAEAQTWLAGSTGLVRWEAIAPLVAATVPFAALGAWCARDLPLLAHDDDSARALGVDVDRVRATLLIASTGLVAVTVSVVGPIGFVALVAPQLARLASRAPTAPPVASAAAGAALISGCAVIASLLPVTVPVGLITAIIGGPVLVALVVRGSISRSIP</sequence>
<dbReference type="InterPro" id="IPR037294">
    <property type="entry name" value="ABC_BtuC-like"/>
</dbReference>
<feature type="transmembrane region" description="Helical" evidence="8">
    <location>
        <begin position="196"/>
        <end position="217"/>
    </location>
</feature>
<evidence type="ECO:0000256" key="8">
    <source>
        <dbReference type="SAM" id="Phobius"/>
    </source>
</evidence>
<gene>
    <name evidence="9" type="ORF">HMPREF1650_09505</name>
</gene>
<dbReference type="PANTHER" id="PTHR30472">
    <property type="entry name" value="FERRIC ENTEROBACTIN TRANSPORT SYSTEM PERMEASE PROTEIN"/>
    <property type="match status" value="1"/>
</dbReference>
<protein>
    <submittedName>
        <fullName evidence="9">Iron ABC transporter permease</fullName>
    </submittedName>
</protein>
<evidence type="ECO:0000313" key="10">
    <source>
        <dbReference type="Proteomes" id="UP000029548"/>
    </source>
</evidence>
<feature type="transmembrane region" description="Helical" evidence="8">
    <location>
        <begin position="283"/>
        <end position="307"/>
    </location>
</feature>
<feature type="transmembrane region" description="Helical" evidence="8">
    <location>
        <begin position="155"/>
        <end position="175"/>
    </location>
</feature>
<evidence type="ECO:0000256" key="5">
    <source>
        <dbReference type="ARBA" id="ARBA00022692"/>
    </source>
</evidence>
<evidence type="ECO:0000256" key="1">
    <source>
        <dbReference type="ARBA" id="ARBA00004651"/>
    </source>
</evidence>